<dbReference type="Pfam" id="PF03466">
    <property type="entry name" value="LysR_substrate"/>
    <property type="match status" value="1"/>
</dbReference>
<accession>A0AAJ2BJ59</accession>
<dbReference type="SUPFAM" id="SSF53850">
    <property type="entry name" value="Periplasmic binding protein-like II"/>
    <property type="match status" value="1"/>
</dbReference>
<dbReference type="SUPFAM" id="SSF46785">
    <property type="entry name" value="Winged helix' DNA-binding domain"/>
    <property type="match status" value="1"/>
</dbReference>
<keyword evidence="4" id="KW-0804">Transcription</keyword>
<dbReference type="PROSITE" id="PS50931">
    <property type="entry name" value="HTH_LYSR"/>
    <property type="match status" value="1"/>
</dbReference>
<dbReference type="Gene3D" id="3.40.190.10">
    <property type="entry name" value="Periplasmic binding protein-like II"/>
    <property type="match status" value="2"/>
</dbReference>
<dbReference type="RefSeq" id="WP_309759658.1">
    <property type="nucleotide sequence ID" value="NZ_JAVJAF010000001.1"/>
</dbReference>
<dbReference type="PANTHER" id="PTHR30118:SF6">
    <property type="entry name" value="HTH-TYPE TRANSCRIPTIONAL REGULATOR LEUO"/>
    <property type="match status" value="1"/>
</dbReference>
<comment type="caution">
    <text evidence="6">The sequence shown here is derived from an EMBL/GenBank/DDBJ whole genome shotgun (WGS) entry which is preliminary data.</text>
</comment>
<dbReference type="Gene3D" id="1.10.10.10">
    <property type="entry name" value="Winged helix-like DNA-binding domain superfamily/Winged helix DNA-binding domain"/>
    <property type="match status" value="1"/>
</dbReference>
<evidence type="ECO:0000313" key="6">
    <source>
        <dbReference type="EMBL" id="MDR6235233.1"/>
    </source>
</evidence>
<organism evidence="6 7">
    <name type="scientific">Pseudomonas oryzihabitans</name>
    <dbReference type="NCBI Taxonomy" id="47885"/>
    <lineage>
        <taxon>Bacteria</taxon>
        <taxon>Pseudomonadati</taxon>
        <taxon>Pseudomonadota</taxon>
        <taxon>Gammaproteobacteria</taxon>
        <taxon>Pseudomonadales</taxon>
        <taxon>Pseudomonadaceae</taxon>
        <taxon>Pseudomonas</taxon>
    </lineage>
</organism>
<dbReference type="CDD" id="cd08462">
    <property type="entry name" value="PBP2_NodD"/>
    <property type="match status" value="1"/>
</dbReference>
<dbReference type="InterPro" id="IPR037416">
    <property type="entry name" value="NodD_PBP2"/>
</dbReference>
<dbReference type="GO" id="GO:0003700">
    <property type="term" value="F:DNA-binding transcription factor activity"/>
    <property type="evidence" value="ECO:0007669"/>
    <property type="project" value="InterPro"/>
</dbReference>
<evidence type="ECO:0000313" key="7">
    <source>
        <dbReference type="Proteomes" id="UP001268036"/>
    </source>
</evidence>
<evidence type="ECO:0000256" key="4">
    <source>
        <dbReference type="ARBA" id="ARBA00023163"/>
    </source>
</evidence>
<proteinExistence type="inferred from homology"/>
<dbReference type="PRINTS" id="PR00039">
    <property type="entry name" value="HTHLYSR"/>
</dbReference>
<dbReference type="InterPro" id="IPR036390">
    <property type="entry name" value="WH_DNA-bd_sf"/>
</dbReference>
<dbReference type="InterPro" id="IPR050389">
    <property type="entry name" value="LysR-type_TF"/>
</dbReference>
<dbReference type="InterPro" id="IPR036388">
    <property type="entry name" value="WH-like_DNA-bd_sf"/>
</dbReference>
<dbReference type="Proteomes" id="UP001268036">
    <property type="component" value="Unassembled WGS sequence"/>
</dbReference>
<keyword evidence="2" id="KW-0805">Transcription regulation</keyword>
<evidence type="ECO:0000256" key="3">
    <source>
        <dbReference type="ARBA" id="ARBA00023125"/>
    </source>
</evidence>
<name>A0AAJ2BJ59_9PSED</name>
<dbReference type="InterPro" id="IPR000847">
    <property type="entry name" value="LysR_HTH_N"/>
</dbReference>
<comment type="similarity">
    <text evidence="1">Belongs to the LysR transcriptional regulatory family.</text>
</comment>
<feature type="domain" description="HTH lysR-type" evidence="5">
    <location>
        <begin position="6"/>
        <end position="63"/>
    </location>
</feature>
<evidence type="ECO:0000259" key="5">
    <source>
        <dbReference type="PROSITE" id="PS50931"/>
    </source>
</evidence>
<reference evidence="6" key="1">
    <citation type="submission" date="2023-08" db="EMBL/GenBank/DDBJ databases">
        <title>Functional and genomic diversity of the sorghum phyllosphere microbiome.</title>
        <authorList>
            <person name="Shade A."/>
        </authorList>
    </citation>
    <scope>NUCLEOTIDE SEQUENCE</scope>
    <source>
        <strain evidence="6">SORGH_AS_0201</strain>
    </source>
</reference>
<gene>
    <name evidence="6" type="ORF">QE440_002974</name>
</gene>
<protein>
    <submittedName>
        <fullName evidence="6">LysR family nod box-dependent transcriptional activator</fullName>
    </submittedName>
</protein>
<dbReference type="PANTHER" id="PTHR30118">
    <property type="entry name" value="HTH-TYPE TRANSCRIPTIONAL REGULATOR LEUO-RELATED"/>
    <property type="match status" value="1"/>
</dbReference>
<sequence length="308" mass="35482">MRFYGLDLNLLVVLDALLVEQNITRAGERLFLSQPATSAALARLREYFQDELLVQNGRKMVRTPKGEALSQPIRDLLIQMRSTLDNRHQFDPAQAQRKFVLMASDYISTVLLPQVSRRLNELAPHASLEMIPPNDNPREMIERGHVDLLVLPTTHLTEEHPSQILFEDSFVCMVCRDHPEVGESLSFEQYKQLGHVLARWGQQRIPSVDEWFLNRYNFERHVEVITNAFSKMPTFLPGTRRVATIHLRLAEQCARELPLRILPVPWDAPPLVMAMQWNRHQQHDSGLNWLRELIAESAAALPEVHLGN</sequence>
<evidence type="ECO:0000256" key="2">
    <source>
        <dbReference type="ARBA" id="ARBA00023015"/>
    </source>
</evidence>
<keyword evidence="3" id="KW-0238">DNA-binding</keyword>
<dbReference type="GO" id="GO:0003677">
    <property type="term" value="F:DNA binding"/>
    <property type="evidence" value="ECO:0007669"/>
    <property type="project" value="UniProtKB-KW"/>
</dbReference>
<evidence type="ECO:0000256" key="1">
    <source>
        <dbReference type="ARBA" id="ARBA00009437"/>
    </source>
</evidence>
<dbReference type="EMBL" id="JAVJAF010000001">
    <property type="protein sequence ID" value="MDR6235233.1"/>
    <property type="molecule type" value="Genomic_DNA"/>
</dbReference>
<dbReference type="Pfam" id="PF00126">
    <property type="entry name" value="HTH_1"/>
    <property type="match status" value="1"/>
</dbReference>
<dbReference type="AlphaFoldDB" id="A0AAJ2BJ59"/>
<dbReference type="InterPro" id="IPR005119">
    <property type="entry name" value="LysR_subst-bd"/>
</dbReference>